<proteinExistence type="predicted"/>
<comment type="caution">
    <text evidence="2">The sequence shown here is derived from an EMBL/GenBank/DDBJ whole genome shotgun (WGS) entry which is preliminary data.</text>
</comment>
<reference evidence="2" key="1">
    <citation type="journal article" date="2020" name="BMC Genomics">
        <title>Correction to: Identification and distribution of gene clusters required for synthesis of sphingolipid metabolism inhibitors in diverse species of the filamentous fungus Fusarium.</title>
        <authorList>
            <person name="Kim H.S."/>
            <person name="Lohmar J.M."/>
            <person name="Busman M."/>
            <person name="Brown D.W."/>
            <person name="Naumann T.A."/>
            <person name="Divon H.H."/>
            <person name="Lysoe E."/>
            <person name="Uhlig S."/>
            <person name="Proctor R.H."/>
        </authorList>
    </citation>
    <scope>NUCLEOTIDE SEQUENCE</scope>
    <source>
        <strain evidence="2">NRRL 20472</strain>
    </source>
</reference>
<evidence type="ECO:0000313" key="3">
    <source>
        <dbReference type="Proteomes" id="UP000622797"/>
    </source>
</evidence>
<dbReference type="AlphaFoldDB" id="A0A8H4SV07"/>
<organism evidence="2 3">
    <name type="scientific">Fusarium sarcochroum</name>
    <dbReference type="NCBI Taxonomy" id="1208366"/>
    <lineage>
        <taxon>Eukaryota</taxon>
        <taxon>Fungi</taxon>
        <taxon>Dikarya</taxon>
        <taxon>Ascomycota</taxon>
        <taxon>Pezizomycotina</taxon>
        <taxon>Sordariomycetes</taxon>
        <taxon>Hypocreomycetidae</taxon>
        <taxon>Hypocreales</taxon>
        <taxon>Nectriaceae</taxon>
        <taxon>Fusarium</taxon>
        <taxon>Fusarium lateritium species complex</taxon>
    </lineage>
</organism>
<protein>
    <submittedName>
        <fullName evidence="2">Uncharacterized protein</fullName>
    </submittedName>
</protein>
<dbReference type="Proteomes" id="UP000622797">
    <property type="component" value="Unassembled WGS sequence"/>
</dbReference>
<evidence type="ECO:0000256" key="1">
    <source>
        <dbReference type="SAM" id="MobiDB-lite"/>
    </source>
</evidence>
<sequence length="420" mass="47623">MINPDPVVVTALADNPLNKVFNETLQGYENLKGLETFLDEVLLYARIVELVKEGYITFQELKNPKKKSYHTNRLKSHINLLFPSLNLENRAPRKNIGNDAAVRSSLLKVGFYVNLFIGVSFSTERVTKFDPITLRSLEKYGHVLNEALKHFIGFVQDRFYDVLPDLSFKQNWAEDYKHFGSNIERKREERKPKYFEPLPGQESPAAQPASGQSQEDGGATTDTLRKRVAESCNESDENDHATAQPLRKRAKTVGEVRAELPTAANTGGYLQEHQTPHVEAPTGSPSVFKDRNGGTFVPKKQVTNPHRIRGHTMLVKAESYWSLSFYPSVEMKDALMRLTKDNPESSKFNIARDKDVYKLNLDEALGSDLGPDCRVHQQATLFINKEEKLSLTFFLTEDKGEELQKLPSFQLFRKGLTVST</sequence>
<evidence type="ECO:0000313" key="2">
    <source>
        <dbReference type="EMBL" id="KAF4946170.1"/>
    </source>
</evidence>
<reference evidence="2" key="2">
    <citation type="submission" date="2020-05" db="EMBL/GenBank/DDBJ databases">
        <authorList>
            <person name="Kim H.-S."/>
            <person name="Proctor R.H."/>
            <person name="Brown D.W."/>
        </authorList>
    </citation>
    <scope>NUCLEOTIDE SEQUENCE</scope>
    <source>
        <strain evidence="2">NRRL 20472</strain>
    </source>
</reference>
<feature type="region of interest" description="Disordered" evidence="1">
    <location>
        <begin position="187"/>
        <end position="301"/>
    </location>
</feature>
<keyword evidence="3" id="KW-1185">Reference proteome</keyword>
<dbReference type="EMBL" id="JABEXW010001187">
    <property type="protein sequence ID" value="KAF4946170.1"/>
    <property type="molecule type" value="Genomic_DNA"/>
</dbReference>
<dbReference type="OrthoDB" id="5064112at2759"/>
<accession>A0A8H4SV07</accession>
<name>A0A8H4SV07_9HYPO</name>
<gene>
    <name evidence="2" type="ORF">FSARC_14255</name>
</gene>